<sequence>MKKFEYRNVLMRVEEKASVKFAELGQDGWEMVGVVPAEFGIVCFFKRELTDG</sequence>
<reference evidence="1 2" key="1">
    <citation type="submission" date="2017-05" db="EMBL/GenBank/DDBJ databases">
        <authorList>
            <person name="Varghese N."/>
            <person name="Submissions S."/>
        </authorList>
    </citation>
    <scope>NUCLEOTIDE SEQUENCE [LARGE SCALE GENOMIC DNA]</scope>
    <source>
        <strain evidence="1 2">DSM 28009</strain>
    </source>
</reference>
<accession>A0A521EHM1</accession>
<dbReference type="AlphaFoldDB" id="A0A521EHM1"/>
<keyword evidence="2" id="KW-1185">Reference proteome</keyword>
<evidence type="ECO:0008006" key="3">
    <source>
        <dbReference type="Google" id="ProtNLM"/>
    </source>
</evidence>
<dbReference type="RefSeq" id="WP_170591513.1">
    <property type="nucleotide sequence ID" value="NZ_FXTE01000011.1"/>
</dbReference>
<gene>
    <name evidence="1" type="ORF">SAMN06265380_11168</name>
</gene>
<proteinExistence type="predicted"/>
<name>A0A521EHM1_9RHOB</name>
<organism evidence="1 2">
    <name type="scientific">Ruegeria faecimaris</name>
    <dbReference type="NCBI Taxonomy" id="686389"/>
    <lineage>
        <taxon>Bacteria</taxon>
        <taxon>Pseudomonadati</taxon>
        <taxon>Pseudomonadota</taxon>
        <taxon>Alphaproteobacteria</taxon>
        <taxon>Rhodobacterales</taxon>
        <taxon>Roseobacteraceae</taxon>
        <taxon>Ruegeria</taxon>
    </lineage>
</organism>
<evidence type="ECO:0000313" key="2">
    <source>
        <dbReference type="Proteomes" id="UP000319555"/>
    </source>
</evidence>
<evidence type="ECO:0000313" key="1">
    <source>
        <dbReference type="EMBL" id="SMO83424.1"/>
    </source>
</evidence>
<protein>
    <recommendedName>
        <fullName evidence="3">DUF4177 domain-containing protein</fullName>
    </recommendedName>
</protein>
<dbReference type="EMBL" id="FXTE01000011">
    <property type="protein sequence ID" value="SMO83424.1"/>
    <property type="molecule type" value="Genomic_DNA"/>
</dbReference>
<dbReference type="Proteomes" id="UP000319555">
    <property type="component" value="Unassembled WGS sequence"/>
</dbReference>